<dbReference type="AlphaFoldDB" id="A0A4R2P270"/>
<keyword evidence="1" id="KW-0732">Signal</keyword>
<dbReference type="OrthoDB" id="264813at2"/>
<evidence type="ECO:0000313" key="3">
    <source>
        <dbReference type="Proteomes" id="UP000294564"/>
    </source>
</evidence>
<name>A0A4R2P270_9FLAO</name>
<organism evidence="2 3">
    <name type="scientific">Tenacibaculum skagerrakense</name>
    <dbReference type="NCBI Taxonomy" id="186571"/>
    <lineage>
        <taxon>Bacteria</taxon>
        <taxon>Pseudomonadati</taxon>
        <taxon>Bacteroidota</taxon>
        <taxon>Flavobacteriia</taxon>
        <taxon>Flavobacteriales</taxon>
        <taxon>Flavobacteriaceae</taxon>
        <taxon>Tenacibaculum</taxon>
    </lineage>
</organism>
<dbReference type="Pfam" id="PF05935">
    <property type="entry name" value="Arylsulfotrans"/>
    <property type="match status" value="1"/>
</dbReference>
<protein>
    <submittedName>
        <fullName evidence="2">Arylsulfotransferase ASST</fullName>
    </submittedName>
</protein>
<evidence type="ECO:0000313" key="2">
    <source>
        <dbReference type="EMBL" id="TCP28637.1"/>
    </source>
</evidence>
<accession>A0A4R2P270</accession>
<keyword evidence="2" id="KW-0808">Transferase</keyword>
<gene>
    <name evidence="2" type="ORF">EV195_101817</name>
</gene>
<keyword evidence="3" id="KW-1185">Reference proteome</keyword>
<dbReference type="PANTHER" id="PTHR35340:SF5">
    <property type="entry name" value="ASST-DOMAIN-CONTAINING PROTEIN"/>
    <property type="match status" value="1"/>
</dbReference>
<dbReference type="PROSITE" id="PS51257">
    <property type="entry name" value="PROKAR_LIPOPROTEIN"/>
    <property type="match status" value="1"/>
</dbReference>
<comment type="caution">
    <text evidence="2">The sequence shown here is derived from an EMBL/GenBank/DDBJ whole genome shotgun (WGS) entry which is preliminary data.</text>
</comment>
<sequence length="415" mass="46988">MKKIFLLLFSLVLFYSCSNDSEKAPTIPELTDEILVYEPTKISDNLVLVSDPGADEVYLLQKDGKRFHEWTLTDELGNDAYLEDDGKLLAILKTGNDKIIFGGSGGQIQVINPDNSIDWKFVYSTEDYNLHHDVERLPNGNVIALVWEKKTAAEAQERGYQLNKDVYIESLIEVNPITDQIVWKWSSWDHLIQDADNTKINFGTVSANPQLIDINFNNLDNGDIMHANAIEYDKKNDLIYISVNFYHEVWVIDHSTTTEQAKTNSGGNYNKGGNLLYRFGNPNTFKSTGNQLFSNNHNCNFISDNLPGAGNMLIYSNGTSTMQSTVYELQFPTPFDFNAAPTVVWSFTDVNLFSQKVSGAYRTENGNTIITEGDFGYWEVTPSKELVWQFNKPGGFFWRGYPYKKTSSAVVNLKK</sequence>
<dbReference type="RefSeq" id="WP_132793173.1">
    <property type="nucleotide sequence ID" value="NZ_SLXM01000001.1"/>
</dbReference>
<dbReference type="SUPFAM" id="SSF63829">
    <property type="entry name" value="Calcium-dependent phosphotriesterase"/>
    <property type="match status" value="1"/>
</dbReference>
<dbReference type="InterPro" id="IPR053143">
    <property type="entry name" value="Arylsulfate_ST"/>
</dbReference>
<proteinExistence type="predicted"/>
<dbReference type="Proteomes" id="UP000294564">
    <property type="component" value="Unassembled WGS sequence"/>
</dbReference>
<feature type="signal peptide" evidence="1">
    <location>
        <begin position="1"/>
        <end position="18"/>
    </location>
</feature>
<dbReference type="EMBL" id="SLXM01000001">
    <property type="protein sequence ID" value="TCP28637.1"/>
    <property type="molecule type" value="Genomic_DNA"/>
</dbReference>
<reference evidence="2 3" key="1">
    <citation type="submission" date="2019-03" db="EMBL/GenBank/DDBJ databases">
        <title>Genomic Encyclopedia of Type Strains, Phase IV (KMG-IV): sequencing the most valuable type-strain genomes for metagenomic binning, comparative biology and taxonomic classification.</title>
        <authorList>
            <person name="Goeker M."/>
        </authorList>
    </citation>
    <scope>NUCLEOTIDE SEQUENCE [LARGE SCALE GENOMIC DNA]</scope>
    <source>
        <strain evidence="2 3">DSM 14836</strain>
    </source>
</reference>
<evidence type="ECO:0000256" key="1">
    <source>
        <dbReference type="SAM" id="SignalP"/>
    </source>
</evidence>
<feature type="chain" id="PRO_5020878749" evidence="1">
    <location>
        <begin position="19"/>
        <end position="415"/>
    </location>
</feature>
<dbReference type="PANTHER" id="PTHR35340">
    <property type="entry name" value="PQQ ENZYME REPEAT PROTEIN-RELATED"/>
    <property type="match status" value="1"/>
</dbReference>
<dbReference type="GO" id="GO:0004062">
    <property type="term" value="F:aryl sulfotransferase activity"/>
    <property type="evidence" value="ECO:0007669"/>
    <property type="project" value="InterPro"/>
</dbReference>
<dbReference type="InterPro" id="IPR010262">
    <property type="entry name" value="Arylsulfotransferase_bact"/>
</dbReference>